<reference evidence="1" key="1">
    <citation type="submission" date="2008-06" db="EMBL/GenBank/DDBJ databases">
        <title>Gene expression profile in ferret during influenza infection.</title>
        <authorList>
            <person name="Fang Y."/>
            <person name="Guo L."/>
            <person name="Li G."/>
            <person name="Leon A.J."/>
            <person name="Zhao Z."/>
            <person name="Chen H."/>
            <person name="Kelvin D.J."/>
        </authorList>
    </citation>
    <scope>NUCLEOTIDE SEQUENCE</scope>
    <source>
        <tissue evidence="1">Lung</tissue>
    </source>
</reference>
<organism evidence="1">
    <name type="scientific">Mustela putorius furo</name>
    <name type="common">European domestic ferret</name>
    <name type="synonym">Mustela furo</name>
    <dbReference type="NCBI Taxonomy" id="9669"/>
    <lineage>
        <taxon>Eukaryota</taxon>
        <taxon>Metazoa</taxon>
        <taxon>Chordata</taxon>
        <taxon>Craniata</taxon>
        <taxon>Vertebrata</taxon>
        <taxon>Euteleostomi</taxon>
        <taxon>Mammalia</taxon>
        <taxon>Eutheria</taxon>
        <taxon>Laurasiatheria</taxon>
        <taxon>Carnivora</taxon>
        <taxon>Caniformia</taxon>
        <taxon>Musteloidea</taxon>
        <taxon>Mustelidae</taxon>
        <taxon>Mustelinae</taxon>
        <taxon>Mustela</taxon>
    </lineage>
</organism>
<name>D7F053_MUSPF</name>
<accession>D7F053</accession>
<feature type="non-terminal residue" evidence="1">
    <location>
        <position position="37"/>
    </location>
</feature>
<proteinExistence type="evidence at transcript level"/>
<dbReference type="AlphaFoldDB" id="D7F053"/>
<feature type="non-terminal residue" evidence="1">
    <location>
        <position position="1"/>
    </location>
</feature>
<dbReference type="EMBL" id="EU835996">
    <property type="protein sequence ID" value="ACJ49097.1"/>
    <property type="molecule type" value="mRNA"/>
</dbReference>
<protein>
    <submittedName>
        <fullName evidence="1">Toll-like receptor 4</fullName>
    </submittedName>
</protein>
<sequence length="37" mass="4344">WVKDHRQLLVKVEEMVCTEPLDMQDTPLLSFRNATLS</sequence>
<evidence type="ECO:0000313" key="1">
    <source>
        <dbReference type="EMBL" id="ACJ49097.1"/>
    </source>
</evidence>
<keyword evidence="1" id="KW-0675">Receptor</keyword>
<gene>
    <name evidence="1" type="primary">TLR4</name>
</gene>